<accession>A0AAE0VR47</accession>
<reference evidence="1" key="2">
    <citation type="journal article" date="2021" name="Genome Biol. Evol.">
        <title>Developing a high-quality reference genome for a parasitic bivalve with doubly uniparental inheritance (Bivalvia: Unionida).</title>
        <authorList>
            <person name="Smith C.H."/>
        </authorList>
    </citation>
    <scope>NUCLEOTIDE SEQUENCE</scope>
    <source>
        <strain evidence="1">CHS0354</strain>
        <tissue evidence="1">Mantle</tissue>
    </source>
</reference>
<proteinExistence type="predicted"/>
<feature type="non-terminal residue" evidence="1">
    <location>
        <position position="56"/>
    </location>
</feature>
<comment type="caution">
    <text evidence="1">The sequence shown here is derived from an EMBL/GenBank/DDBJ whole genome shotgun (WGS) entry which is preliminary data.</text>
</comment>
<reference evidence="1" key="1">
    <citation type="journal article" date="2021" name="Genome Biol. Evol.">
        <title>A High-Quality Reference Genome for a Parasitic Bivalve with Doubly Uniparental Inheritance (Bivalvia: Unionida).</title>
        <authorList>
            <person name="Smith C.H."/>
        </authorList>
    </citation>
    <scope>NUCLEOTIDE SEQUENCE</scope>
    <source>
        <strain evidence="1">CHS0354</strain>
    </source>
</reference>
<evidence type="ECO:0000313" key="1">
    <source>
        <dbReference type="EMBL" id="KAK3587533.1"/>
    </source>
</evidence>
<dbReference type="Proteomes" id="UP001195483">
    <property type="component" value="Unassembled WGS sequence"/>
</dbReference>
<dbReference type="AlphaFoldDB" id="A0AAE0VR47"/>
<protein>
    <submittedName>
        <fullName evidence="1">Uncharacterized protein</fullName>
    </submittedName>
</protein>
<organism evidence="1 2">
    <name type="scientific">Potamilus streckersoni</name>
    <dbReference type="NCBI Taxonomy" id="2493646"/>
    <lineage>
        <taxon>Eukaryota</taxon>
        <taxon>Metazoa</taxon>
        <taxon>Spiralia</taxon>
        <taxon>Lophotrochozoa</taxon>
        <taxon>Mollusca</taxon>
        <taxon>Bivalvia</taxon>
        <taxon>Autobranchia</taxon>
        <taxon>Heteroconchia</taxon>
        <taxon>Palaeoheterodonta</taxon>
        <taxon>Unionida</taxon>
        <taxon>Unionoidea</taxon>
        <taxon>Unionidae</taxon>
        <taxon>Ambleminae</taxon>
        <taxon>Lampsilini</taxon>
        <taxon>Potamilus</taxon>
    </lineage>
</organism>
<name>A0AAE0VR47_9BIVA</name>
<sequence>MEYGHLGLSGQRVLRRAIPGSIHGQERASTLTEFPMVRPVTEAHQKQRNAIVTFVQ</sequence>
<gene>
    <name evidence="1" type="ORF">CHS0354_004817</name>
</gene>
<evidence type="ECO:0000313" key="2">
    <source>
        <dbReference type="Proteomes" id="UP001195483"/>
    </source>
</evidence>
<keyword evidence="2" id="KW-1185">Reference proteome</keyword>
<dbReference type="EMBL" id="JAEAOA010000355">
    <property type="protein sequence ID" value="KAK3587533.1"/>
    <property type="molecule type" value="Genomic_DNA"/>
</dbReference>
<reference evidence="1" key="3">
    <citation type="submission" date="2023-05" db="EMBL/GenBank/DDBJ databases">
        <authorList>
            <person name="Smith C.H."/>
        </authorList>
    </citation>
    <scope>NUCLEOTIDE SEQUENCE</scope>
    <source>
        <strain evidence="1">CHS0354</strain>
        <tissue evidence="1">Mantle</tissue>
    </source>
</reference>